<evidence type="ECO:0000256" key="1">
    <source>
        <dbReference type="ARBA" id="ARBA00004496"/>
    </source>
</evidence>
<proteinExistence type="inferred from homology"/>
<organism evidence="8 9">
    <name type="scientific">Vitis vinifera</name>
    <name type="common">Grape</name>
    <dbReference type="NCBI Taxonomy" id="29760"/>
    <lineage>
        <taxon>Eukaryota</taxon>
        <taxon>Viridiplantae</taxon>
        <taxon>Streptophyta</taxon>
        <taxon>Embryophyta</taxon>
        <taxon>Tracheophyta</taxon>
        <taxon>Spermatophyta</taxon>
        <taxon>Magnoliopsida</taxon>
        <taxon>eudicotyledons</taxon>
        <taxon>Gunneridae</taxon>
        <taxon>Pentapetalae</taxon>
        <taxon>rosids</taxon>
        <taxon>Vitales</taxon>
        <taxon>Vitaceae</taxon>
        <taxon>Viteae</taxon>
        <taxon>Vitis</taxon>
    </lineage>
</organism>
<dbReference type="InterPro" id="IPR006218">
    <property type="entry name" value="DAHP1/KDSA"/>
</dbReference>
<dbReference type="Gene3D" id="3.20.20.70">
    <property type="entry name" value="Aldolase class I"/>
    <property type="match status" value="1"/>
</dbReference>
<dbReference type="GO" id="GO:0005737">
    <property type="term" value="C:cytoplasm"/>
    <property type="evidence" value="ECO:0007669"/>
    <property type="project" value="UniProtKB-SubCell"/>
</dbReference>
<dbReference type="Proteomes" id="UP000288805">
    <property type="component" value="Unassembled WGS sequence"/>
</dbReference>
<dbReference type="GO" id="GO:0008676">
    <property type="term" value="F:3-deoxy-8-phosphooctulonate synthase activity"/>
    <property type="evidence" value="ECO:0007669"/>
    <property type="project" value="UniProtKB-EC"/>
</dbReference>
<evidence type="ECO:0000313" key="8">
    <source>
        <dbReference type="EMBL" id="RVW36804.1"/>
    </source>
</evidence>
<comment type="catalytic activity">
    <reaction evidence="6">
        <text>D-arabinose 5-phosphate + phosphoenolpyruvate + H2O = 3-deoxy-alpha-D-manno-2-octulosonate-8-phosphate + phosphate</text>
        <dbReference type="Rhea" id="RHEA:14053"/>
        <dbReference type="ChEBI" id="CHEBI:15377"/>
        <dbReference type="ChEBI" id="CHEBI:43474"/>
        <dbReference type="ChEBI" id="CHEBI:57693"/>
        <dbReference type="ChEBI" id="CHEBI:58702"/>
        <dbReference type="ChEBI" id="CHEBI:85985"/>
        <dbReference type="EC" id="2.5.1.55"/>
    </reaction>
</comment>
<evidence type="ECO:0000256" key="2">
    <source>
        <dbReference type="ARBA" id="ARBA00010499"/>
    </source>
</evidence>
<gene>
    <name evidence="8" type="primary">KDSA_0</name>
    <name evidence="8" type="ORF">CK203_103368</name>
</gene>
<sequence>MIPASMAIVETSWSGGCSNHCVNTIFETTRFPSWPQFTYKHLSKLSLRHPSLGGGENSTALDFSQCEPVGRVADIIQIPAFLCRQTDLLVAAAKTGKIINIKKGQFCAPSVMVNSAEKIRLAGNENVMVCERGTMFGYNDLIVDPRNLEWMREANCPIL</sequence>
<accession>A0A438DMZ2</accession>
<evidence type="ECO:0000256" key="3">
    <source>
        <dbReference type="ARBA" id="ARBA00012693"/>
    </source>
</evidence>
<evidence type="ECO:0000313" key="9">
    <source>
        <dbReference type="Proteomes" id="UP000288805"/>
    </source>
</evidence>
<evidence type="ECO:0000256" key="5">
    <source>
        <dbReference type="ARBA" id="ARBA00022679"/>
    </source>
</evidence>
<evidence type="ECO:0000256" key="4">
    <source>
        <dbReference type="ARBA" id="ARBA00022490"/>
    </source>
</evidence>
<dbReference type="Pfam" id="PF00793">
    <property type="entry name" value="DAHP_synth_1"/>
    <property type="match status" value="1"/>
</dbReference>
<evidence type="ECO:0000259" key="7">
    <source>
        <dbReference type="Pfam" id="PF00793"/>
    </source>
</evidence>
<comment type="similarity">
    <text evidence="2">Belongs to the KdsA family.</text>
</comment>
<dbReference type="InterPro" id="IPR006269">
    <property type="entry name" value="KDO8P_synthase"/>
</dbReference>
<keyword evidence="4" id="KW-0963">Cytoplasm</keyword>
<dbReference type="InterPro" id="IPR013785">
    <property type="entry name" value="Aldolase_TIM"/>
</dbReference>
<keyword evidence="5" id="KW-0808">Transferase</keyword>
<dbReference type="EMBL" id="QGNW01001559">
    <property type="protein sequence ID" value="RVW36804.1"/>
    <property type="molecule type" value="Genomic_DNA"/>
</dbReference>
<dbReference type="PANTHER" id="PTHR21057">
    <property type="entry name" value="PHOSPHO-2-DEHYDRO-3-DEOXYHEPTONATE ALDOLASE"/>
    <property type="match status" value="1"/>
</dbReference>
<dbReference type="SUPFAM" id="SSF51569">
    <property type="entry name" value="Aldolase"/>
    <property type="match status" value="1"/>
</dbReference>
<feature type="domain" description="DAHP synthetase I/KDSA" evidence="7">
    <location>
        <begin position="59"/>
        <end position="155"/>
    </location>
</feature>
<comment type="subcellular location">
    <subcellularLocation>
        <location evidence="1">Cytoplasm</location>
    </subcellularLocation>
</comment>
<dbReference type="EC" id="2.5.1.55" evidence="3"/>
<name>A0A438DMZ2_VITVI</name>
<comment type="caution">
    <text evidence="8">The sequence shown here is derived from an EMBL/GenBank/DDBJ whole genome shotgun (WGS) entry which is preliminary data.</text>
</comment>
<reference evidence="8 9" key="1">
    <citation type="journal article" date="2018" name="PLoS Genet.">
        <title>Population sequencing reveals clonal diversity and ancestral inbreeding in the grapevine cultivar Chardonnay.</title>
        <authorList>
            <person name="Roach M.J."/>
            <person name="Johnson D.L."/>
            <person name="Bohlmann J."/>
            <person name="van Vuuren H.J."/>
            <person name="Jones S.J."/>
            <person name="Pretorius I.S."/>
            <person name="Schmidt S.A."/>
            <person name="Borneman A.R."/>
        </authorList>
    </citation>
    <scope>NUCLEOTIDE SEQUENCE [LARGE SCALE GENOMIC DNA]</scope>
    <source>
        <strain evidence="9">cv. Chardonnay</strain>
        <tissue evidence="8">Leaf</tissue>
    </source>
</reference>
<evidence type="ECO:0000256" key="6">
    <source>
        <dbReference type="ARBA" id="ARBA00049112"/>
    </source>
</evidence>
<protein>
    <recommendedName>
        <fullName evidence="3">3-deoxy-8-phosphooctulonate synthase</fullName>
        <ecNumber evidence="3">2.5.1.55</ecNumber>
    </recommendedName>
</protein>
<dbReference type="AlphaFoldDB" id="A0A438DMZ2"/>